<dbReference type="EMBL" id="KL363192">
    <property type="protein sequence ID" value="KFD56659.1"/>
    <property type="molecule type" value="Genomic_DNA"/>
</dbReference>
<sequence>MNEKLGIITGPVDRAVNLYDTEFVLQELRHICRKQRDFPRKLADKTIDYRITRLNGQEPRSDNSEESCPRLFLPYYPFVGQAIRRITRDLDLNAVFKSRLTLGSILRSEMIKTPPDQKLGALYNIRRGRGTT</sequence>
<proteinExistence type="predicted"/>
<gene>
    <name evidence="1" type="ORF">M513_02335</name>
</gene>
<keyword evidence="2" id="KW-1185">Reference proteome</keyword>
<evidence type="ECO:0000313" key="2">
    <source>
        <dbReference type="Proteomes" id="UP000030764"/>
    </source>
</evidence>
<organism evidence="1 2">
    <name type="scientific">Trichuris suis</name>
    <name type="common">pig whipworm</name>
    <dbReference type="NCBI Taxonomy" id="68888"/>
    <lineage>
        <taxon>Eukaryota</taxon>
        <taxon>Metazoa</taxon>
        <taxon>Ecdysozoa</taxon>
        <taxon>Nematoda</taxon>
        <taxon>Enoplea</taxon>
        <taxon>Dorylaimia</taxon>
        <taxon>Trichinellida</taxon>
        <taxon>Trichuridae</taxon>
        <taxon>Trichuris</taxon>
    </lineage>
</organism>
<reference evidence="1 2" key="1">
    <citation type="journal article" date="2014" name="Nat. Genet.">
        <title>Genome and transcriptome of the porcine whipworm Trichuris suis.</title>
        <authorList>
            <person name="Jex A.R."/>
            <person name="Nejsum P."/>
            <person name="Schwarz E.M."/>
            <person name="Hu L."/>
            <person name="Young N.D."/>
            <person name="Hall R.S."/>
            <person name="Korhonen P.K."/>
            <person name="Liao S."/>
            <person name="Thamsborg S."/>
            <person name="Xia J."/>
            <person name="Xu P."/>
            <person name="Wang S."/>
            <person name="Scheerlinck J.P."/>
            <person name="Hofmann A."/>
            <person name="Sternberg P.W."/>
            <person name="Wang J."/>
            <person name="Gasser R.B."/>
        </authorList>
    </citation>
    <scope>NUCLEOTIDE SEQUENCE [LARGE SCALE GENOMIC DNA]</scope>
    <source>
        <strain evidence="1">DCEP-RM93M</strain>
    </source>
</reference>
<dbReference type="AlphaFoldDB" id="A0A085MHG3"/>
<evidence type="ECO:0000313" key="1">
    <source>
        <dbReference type="EMBL" id="KFD56659.1"/>
    </source>
</evidence>
<protein>
    <submittedName>
        <fullName evidence="1">Uncharacterized protein</fullName>
    </submittedName>
</protein>
<name>A0A085MHG3_9BILA</name>
<accession>A0A085MHG3</accession>
<dbReference type="Proteomes" id="UP000030764">
    <property type="component" value="Unassembled WGS sequence"/>
</dbReference>